<dbReference type="EMBL" id="BLXT01002329">
    <property type="protein sequence ID" value="GFN93365.1"/>
    <property type="molecule type" value="Genomic_DNA"/>
</dbReference>
<name>A0AAV3Z220_9GAST</name>
<accession>A0AAV3Z220</accession>
<dbReference type="AlphaFoldDB" id="A0AAV3Z220"/>
<reference evidence="1 2" key="1">
    <citation type="journal article" date="2021" name="Elife">
        <title>Chloroplast acquisition without the gene transfer in kleptoplastic sea slugs, Plakobranchus ocellatus.</title>
        <authorList>
            <person name="Maeda T."/>
            <person name="Takahashi S."/>
            <person name="Yoshida T."/>
            <person name="Shimamura S."/>
            <person name="Takaki Y."/>
            <person name="Nagai Y."/>
            <person name="Toyoda A."/>
            <person name="Suzuki Y."/>
            <person name="Arimoto A."/>
            <person name="Ishii H."/>
            <person name="Satoh N."/>
            <person name="Nishiyama T."/>
            <person name="Hasebe M."/>
            <person name="Maruyama T."/>
            <person name="Minagawa J."/>
            <person name="Obokata J."/>
            <person name="Shigenobu S."/>
        </authorList>
    </citation>
    <scope>NUCLEOTIDE SEQUENCE [LARGE SCALE GENOMIC DNA]</scope>
</reference>
<dbReference type="Proteomes" id="UP000735302">
    <property type="component" value="Unassembled WGS sequence"/>
</dbReference>
<organism evidence="1 2">
    <name type="scientific">Plakobranchus ocellatus</name>
    <dbReference type="NCBI Taxonomy" id="259542"/>
    <lineage>
        <taxon>Eukaryota</taxon>
        <taxon>Metazoa</taxon>
        <taxon>Spiralia</taxon>
        <taxon>Lophotrochozoa</taxon>
        <taxon>Mollusca</taxon>
        <taxon>Gastropoda</taxon>
        <taxon>Heterobranchia</taxon>
        <taxon>Euthyneura</taxon>
        <taxon>Panpulmonata</taxon>
        <taxon>Sacoglossa</taxon>
        <taxon>Placobranchoidea</taxon>
        <taxon>Plakobranchidae</taxon>
        <taxon>Plakobranchus</taxon>
    </lineage>
</organism>
<proteinExistence type="predicted"/>
<comment type="caution">
    <text evidence="1">The sequence shown here is derived from an EMBL/GenBank/DDBJ whole genome shotgun (WGS) entry which is preliminary data.</text>
</comment>
<evidence type="ECO:0000313" key="1">
    <source>
        <dbReference type="EMBL" id="GFN93365.1"/>
    </source>
</evidence>
<keyword evidence="2" id="KW-1185">Reference proteome</keyword>
<sequence length="130" mass="14860">MKSHISNQCQPGVFQISQTMISIFKQADPSVYCHKESDQLFVRSAVSAKPSTRIAGKALKRFREHYYRFPQEPSPNSVCVSTFSSHSSLPLVEACSKAVVSKLILRYVRIFEWRVRDCYKLQGEECISSH</sequence>
<protein>
    <submittedName>
        <fullName evidence="1">Uncharacterized protein</fullName>
    </submittedName>
</protein>
<gene>
    <name evidence="1" type="ORF">PoB_001987100</name>
</gene>
<evidence type="ECO:0000313" key="2">
    <source>
        <dbReference type="Proteomes" id="UP000735302"/>
    </source>
</evidence>